<keyword evidence="6" id="KW-0472">Membrane</keyword>
<organism evidence="8 9">
    <name type="scientific">Panicum virgatum</name>
    <name type="common">Blackwell switchgrass</name>
    <dbReference type="NCBI Taxonomy" id="38727"/>
    <lineage>
        <taxon>Eukaryota</taxon>
        <taxon>Viridiplantae</taxon>
        <taxon>Streptophyta</taxon>
        <taxon>Embryophyta</taxon>
        <taxon>Tracheophyta</taxon>
        <taxon>Spermatophyta</taxon>
        <taxon>Magnoliopsida</taxon>
        <taxon>Liliopsida</taxon>
        <taxon>Poales</taxon>
        <taxon>Poaceae</taxon>
        <taxon>PACMAD clade</taxon>
        <taxon>Panicoideae</taxon>
        <taxon>Panicodae</taxon>
        <taxon>Paniceae</taxon>
        <taxon>Panicinae</taxon>
        <taxon>Panicum</taxon>
        <taxon>Panicum sect. Hiantes</taxon>
    </lineage>
</organism>
<dbReference type="PANTHER" id="PTHR21245">
    <property type="entry name" value="HETEROGENEOUS NUCLEAR RIBONUCLEOPROTEIN"/>
    <property type="match status" value="1"/>
</dbReference>
<feature type="domain" description="RRM" evidence="7">
    <location>
        <begin position="57"/>
        <end position="138"/>
    </location>
</feature>
<dbReference type="PROSITE" id="PS50102">
    <property type="entry name" value="RRM"/>
    <property type="match status" value="1"/>
</dbReference>
<evidence type="ECO:0000256" key="5">
    <source>
        <dbReference type="SAM" id="MobiDB-lite"/>
    </source>
</evidence>
<keyword evidence="6" id="KW-0812">Transmembrane</keyword>
<dbReference type="InterPro" id="IPR035979">
    <property type="entry name" value="RBD_domain_sf"/>
</dbReference>
<evidence type="ECO:0000256" key="3">
    <source>
        <dbReference type="ARBA" id="ARBA00030780"/>
    </source>
</evidence>
<dbReference type="InterPro" id="IPR012677">
    <property type="entry name" value="Nucleotide-bd_a/b_plait_sf"/>
</dbReference>
<dbReference type="GO" id="GO:0003723">
    <property type="term" value="F:RNA binding"/>
    <property type="evidence" value="ECO:0007669"/>
    <property type="project" value="UniProtKB-UniRule"/>
</dbReference>
<name>A0A8T0MXI2_PANVG</name>
<dbReference type="SMART" id="SM00360">
    <property type="entry name" value="RRM"/>
    <property type="match status" value="1"/>
</dbReference>
<reference evidence="8" key="1">
    <citation type="submission" date="2020-05" db="EMBL/GenBank/DDBJ databases">
        <title>WGS assembly of Panicum virgatum.</title>
        <authorList>
            <person name="Lovell J.T."/>
            <person name="Jenkins J."/>
            <person name="Shu S."/>
            <person name="Juenger T.E."/>
            <person name="Schmutz J."/>
        </authorList>
    </citation>
    <scope>NUCLEOTIDE SEQUENCE</scope>
    <source>
        <strain evidence="8">AP13</strain>
    </source>
</reference>
<dbReference type="SUPFAM" id="SSF54928">
    <property type="entry name" value="RNA-binding domain, RBD"/>
    <property type="match status" value="1"/>
</dbReference>
<keyword evidence="6" id="KW-1133">Transmembrane helix</keyword>
<dbReference type="Pfam" id="PF00076">
    <property type="entry name" value="RRM_1"/>
    <property type="match status" value="1"/>
</dbReference>
<sequence>MRELLQAKRSGEFQLWFLCLGLVIWCALLNNQPSLNWKSWLQHPMDVKGLQGDKAEGRLYIGNLDFRISESDIIKMFSPFGKITAEDFLWHTRGPKRGEPRGYAFVQYTTKEEAQLAKEKMNGKLVCGRPMVVHLASEKSSLDSSHSHRALKDKKVTGGSAIRSAQTDRAAKIAAIKNKLKSLEEEGCSTKRPRLTPNGLTGTSKHSHKKF</sequence>
<evidence type="ECO:0000256" key="4">
    <source>
        <dbReference type="PROSITE-ProRule" id="PRU00176"/>
    </source>
</evidence>
<comment type="caution">
    <text evidence="8">The sequence shown here is derived from an EMBL/GenBank/DDBJ whole genome shotgun (WGS) entry which is preliminary data.</text>
</comment>
<proteinExistence type="predicted"/>
<dbReference type="CDD" id="cd12355">
    <property type="entry name" value="RRM_RBM18"/>
    <property type="match status" value="1"/>
</dbReference>
<evidence type="ECO:0000313" key="9">
    <source>
        <dbReference type="Proteomes" id="UP000823388"/>
    </source>
</evidence>
<evidence type="ECO:0000313" key="8">
    <source>
        <dbReference type="EMBL" id="KAG2539734.1"/>
    </source>
</evidence>
<dbReference type="InterPro" id="IPR000504">
    <property type="entry name" value="RRM_dom"/>
</dbReference>
<dbReference type="OrthoDB" id="6730379at2759"/>
<dbReference type="EMBL" id="CM029054">
    <property type="protein sequence ID" value="KAG2539734.1"/>
    <property type="molecule type" value="Genomic_DNA"/>
</dbReference>
<evidence type="ECO:0000256" key="2">
    <source>
        <dbReference type="ARBA" id="ARBA00022884"/>
    </source>
</evidence>
<feature type="region of interest" description="Disordered" evidence="5">
    <location>
        <begin position="138"/>
        <end position="164"/>
    </location>
</feature>
<dbReference type="AlphaFoldDB" id="A0A8T0MXI2"/>
<gene>
    <name evidence="8" type="ORF">PVAP13_9NG489100</name>
</gene>
<dbReference type="Gene3D" id="3.30.70.330">
    <property type="match status" value="1"/>
</dbReference>
<accession>A0A8T0MXI2</accession>
<dbReference type="Proteomes" id="UP000823388">
    <property type="component" value="Chromosome 9N"/>
</dbReference>
<keyword evidence="9" id="KW-1185">Reference proteome</keyword>
<dbReference type="InterPro" id="IPR039157">
    <property type="entry name" value="RBM18_RRM"/>
</dbReference>
<evidence type="ECO:0000259" key="7">
    <source>
        <dbReference type="PROSITE" id="PS50102"/>
    </source>
</evidence>
<feature type="transmembrane region" description="Helical" evidence="6">
    <location>
        <begin position="13"/>
        <end position="30"/>
    </location>
</feature>
<evidence type="ECO:0000256" key="1">
    <source>
        <dbReference type="ARBA" id="ARBA00021141"/>
    </source>
</evidence>
<evidence type="ECO:0000256" key="6">
    <source>
        <dbReference type="SAM" id="Phobius"/>
    </source>
</evidence>
<feature type="region of interest" description="Disordered" evidence="5">
    <location>
        <begin position="183"/>
        <end position="211"/>
    </location>
</feature>
<protein>
    <recommendedName>
        <fullName evidence="1">Probable RNA-binding protein 18</fullName>
    </recommendedName>
    <alternativeName>
        <fullName evidence="3">RNA-binding motif protein 18</fullName>
    </alternativeName>
</protein>
<keyword evidence="2 4" id="KW-0694">RNA-binding</keyword>